<dbReference type="Proteomes" id="UP000001947">
    <property type="component" value="Chromosome"/>
</dbReference>
<sequence>MRDIQYQRLEAVDSVALLSILNKQKVRTHLVAHDQFDLFSFNEWIAEKKRIDLQPKCRVRAVIVDDQVAGWCGIQPDEDKYELAIVIDESFWGIGLTIFKQLMLWAKDLKHDRVLIHLLATRKSYKFLEKMAIKKLPTRMMDHDFVTYVFVVE</sequence>
<dbReference type="GO" id="GO:0016747">
    <property type="term" value="F:acyltransferase activity, transferring groups other than amino-acyl groups"/>
    <property type="evidence" value="ECO:0007669"/>
    <property type="project" value="InterPro"/>
</dbReference>
<dbReference type="eggNOG" id="COG1670">
    <property type="taxonomic scope" value="Bacteria"/>
</dbReference>
<dbReference type="KEGG" id="sde:Sde_2764"/>
<feature type="domain" description="N-acetyltransferase" evidence="1">
    <location>
        <begin position="4"/>
        <end position="153"/>
    </location>
</feature>
<dbReference type="PROSITE" id="PS51186">
    <property type="entry name" value="GNAT"/>
    <property type="match status" value="1"/>
</dbReference>
<evidence type="ECO:0000313" key="2">
    <source>
        <dbReference type="EMBL" id="ABD82024.1"/>
    </source>
</evidence>
<evidence type="ECO:0000259" key="1">
    <source>
        <dbReference type="PROSITE" id="PS51186"/>
    </source>
</evidence>
<keyword evidence="3" id="KW-1185">Reference proteome</keyword>
<dbReference type="InterPro" id="IPR000182">
    <property type="entry name" value="GNAT_dom"/>
</dbReference>
<evidence type="ECO:0000313" key="3">
    <source>
        <dbReference type="Proteomes" id="UP000001947"/>
    </source>
</evidence>
<reference evidence="2 3" key="1">
    <citation type="journal article" date="2008" name="PLoS Genet.">
        <title>Complete genome sequence of the complex carbohydrate-degrading marine bacterium, Saccharophagus degradans strain 2-40 T.</title>
        <authorList>
            <person name="Weiner R.M."/>
            <person name="Taylor L.E.II."/>
            <person name="Henrissat B."/>
            <person name="Hauser L."/>
            <person name="Land M."/>
            <person name="Coutinho P.M."/>
            <person name="Rancurel C."/>
            <person name="Saunders E.H."/>
            <person name="Longmire A.G."/>
            <person name="Zhang H."/>
            <person name="Bayer E.A."/>
            <person name="Gilbert H.J."/>
            <person name="Larimer F."/>
            <person name="Zhulin I.B."/>
            <person name="Ekborg N.A."/>
            <person name="Lamed R."/>
            <person name="Richardson P.M."/>
            <person name="Borovok I."/>
            <person name="Hutcheson S."/>
        </authorList>
    </citation>
    <scope>NUCLEOTIDE SEQUENCE [LARGE SCALE GENOMIC DNA]</scope>
    <source>
        <strain evidence="3">2-40 / ATCC 43961 / DSM 17024</strain>
    </source>
</reference>
<organism evidence="2 3">
    <name type="scientific">Saccharophagus degradans (strain 2-40 / ATCC 43961 / DSM 17024)</name>
    <dbReference type="NCBI Taxonomy" id="203122"/>
    <lineage>
        <taxon>Bacteria</taxon>
        <taxon>Pseudomonadati</taxon>
        <taxon>Pseudomonadota</taxon>
        <taxon>Gammaproteobacteria</taxon>
        <taxon>Cellvibrionales</taxon>
        <taxon>Cellvibrionaceae</taxon>
        <taxon>Saccharophagus</taxon>
    </lineage>
</organism>
<proteinExistence type="predicted"/>
<dbReference type="HOGENOM" id="CLU_1703380_0_0_6"/>
<name>Q21H05_SACD2</name>
<dbReference type="AlphaFoldDB" id="Q21H05"/>
<dbReference type="STRING" id="203122.Sde_2764"/>
<dbReference type="OrthoDB" id="583082at2"/>
<dbReference type="Gene3D" id="3.40.630.30">
    <property type="match status" value="1"/>
</dbReference>
<dbReference type="GeneID" id="98614420"/>
<dbReference type="SUPFAM" id="SSF55729">
    <property type="entry name" value="Acyl-CoA N-acyltransferases (Nat)"/>
    <property type="match status" value="1"/>
</dbReference>
<dbReference type="EMBL" id="CP000282">
    <property type="protein sequence ID" value="ABD82024.1"/>
    <property type="molecule type" value="Genomic_DNA"/>
</dbReference>
<accession>Q21H05</accession>
<gene>
    <name evidence="2" type="ordered locus">Sde_2764</name>
</gene>
<protein>
    <recommendedName>
        <fullName evidence="1">N-acetyltransferase domain-containing protein</fullName>
    </recommendedName>
</protein>
<dbReference type="RefSeq" id="WP_011469240.1">
    <property type="nucleotide sequence ID" value="NC_007912.1"/>
</dbReference>
<dbReference type="InterPro" id="IPR016181">
    <property type="entry name" value="Acyl_CoA_acyltransferase"/>
</dbReference>